<feature type="region of interest" description="Disordered" evidence="1">
    <location>
        <begin position="644"/>
        <end position="667"/>
    </location>
</feature>
<sequence length="1162" mass="130986">MLKRKTAAEYFERNMNTCFEKIRNFNLSNFLPQSTSLLEIYENYQQSYGFNTLTLFLTSLIGFGHFANNSSTYSYETNSRTRTSLFLVLVGPSASKKSRYIQKIYDSARMAEKILLRQKDENEQIDLATFSLKLTSQKTIDNLSTPLTDEIMQKITFIEQSLSYPEAMRSLTKSNIFFCAPEGDYILDQLNFFDCVKENVVMRGCASALFDGQTITRSNYHGRVVIEGKTLSICVGSTGAKWSNILLHLHDNLITDGFHPRFLLHCAEPATTSEGKGYQLDRAKPSLIHLYVTRGIIGSRLQVFSSEASEYIQPYLAALDTNESHPDIKYRATSSYEQVVERRGAELIIRLASNIQYQKDVVNVLSQIEQLDFYSYDQNFIDQVKLIVEKMYGPPTVSSNDLTTMINNSKMIITKQTCEEAVHLYIDLLMPQHFLLMNYNANADSNETPTELKYQTEILKLQYRFFYKTTLFGNQGVLKNIHKDQVEYLLNRLVRRGILKKGTFLKSLKQNCTYESYLKYLPLNAFEENHLIRELKKHQINFDKYREIYTTSIMSPDGTILTADGQLAIQKQNANFMMLNICEESNHSQGTSNSIQSDMCGNDHNDNASSLANIFDEVLTSTIDFKANEFTSKPLDPSADKVCDVFTSSSNNDRRSQPQLSSLPTNNLENLTINQQQLSQINTNESSNVLEQQQQQQQQLLQTNTNESSNVLEQQQRLFQTDTDASGDFLEQQQLLTTNTDVSNNLFEQQQQPELQIIQSITTQPQQEQSNIDCNEQKEMFNIAYDIDVDLISNSEVSYMETASEPCQLTLLNQLPSHCSVSMEQCISTNSSANESHNSPSMNANDSSRSVHLAYLQFKESVRSTSTPTEVIGNVADPAPISSTQLNVSNSKMVNLIINPVEALNNPKVIPTRLLNKCKQMLLSKSPILTKTCWNRRFGGDIDLCLSATKLLMAADLLQEGNFAASSTNTFVSWIKKLPSDPANIVETLEFQQKKLNIFNVTWTEYASSFKDNVFNHSNRSSLISTNAAEILRSKPFRDVGLILNESNIAMKTSKSINQTINEIMNKSSDVSEKIILISPNGSTDTNLETANQNNSRSDSHISGAGSNADSATVSTVTEPMRSNMSSSIELHGISSNTTSGTYCLPDFSILGVMQQWNSKHS</sequence>
<dbReference type="EMBL" id="CAJNRE010011506">
    <property type="protein sequence ID" value="CAF2102011.1"/>
    <property type="molecule type" value="Genomic_DNA"/>
</dbReference>
<feature type="compositionally biased region" description="Polar residues" evidence="1">
    <location>
        <begin position="1082"/>
        <end position="1097"/>
    </location>
</feature>
<evidence type="ECO:0000313" key="2">
    <source>
        <dbReference type="EMBL" id="CAF2102011.1"/>
    </source>
</evidence>
<accession>A0A816TJX0</accession>
<dbReference type="AlphaFoldDB" id="A0A816TJX0"/>
<protein>
    <submittedName>
        <fullName evidence="2">Uncharacterized protein</fullName>
    </submittedName>
</protein>
<organism evidence="2 3">
    <name type="scientific">Rotaria magnacalcarata</name>
    <dbReference type="NCBI Taxonomy" id="392030"/>
    <lineage>
        <taxon>Eukaryota</taxon>
        <taxon>Metazoa</taxon>
        <taxon>Spiralia</taxon>
        <taxon>Gnathifera</taxon>
        <taxon>Rotifera</taxon>
        <taxon>Eurotatoria</taxon>
        <taxon>Bdelloidea</taxon>
        <taxon>Philodinida</taxon>
        <taxon>Philodinidae</taxon>
        <taxon>Rotaria</taxon>
    </lineage>
</organism>
<feature type="region of interest" description="Disordered" evidence="1">
    <location>
        <begin position="1082"/>
        <end position="1120"/>
    </location>
</feature>
<gene>
    <name evidence="2" type="ORF">MBJ925_LOCUS22444</name>
</gene>
<reference evidence="2" key="1">
    <citation type="submission" date="2021-02" db="EMBL/GenBank/DDBJ databases">
        <authorList>
            <person name="Nowell W R."/>
        </authorList>
    </citation>
    <scope>NUCLEOTIDE SEQUENCE</scope>
</reference>
<proteinExistence type="predicted"/>
<dbReference type="Proteomes" id="UP000663824">
    <property type="component" value="Unassembled WGS sequence"/>
</dbReference>
<feature type="compositionally biased region" description="Polar residues" evidence="1">
    <location>
        <begin position="1105"/>
        <end position="1120"/>
    </location>
</feature>
<evidence type="ECO:0000313" key="3">
    <source>
        <dbReference type="Proteomes" id="UP000663824"/>
    </source>
</evidence>
<name>A0A816TJX0_9BILA</name>
<evidence type="ECO:0000256" key="1">
    <source>
        <dbReference type="SAM" id="MobiDB-lite"/>
    </source>
</evidence>
<comment type="caution">
    <text evidence="2">The sequence shown here is derived from an EMBL/GenBank/DDBJ whole genome shotgun (WGS) entry which is preliminary data.</text>
</comment>
<feature type="compositionally biased region" description="Polar residues" evidence="1">
    <location>
        <begin position="646"/>
        <end position="667"/>
    </location>
</feature>